<dbReference type="SMART" id="SM00671">
    <property type="entry name" value="SEL1"/>
    <property type="match status" value="2"/>
</dbReference>
<dbReference type="EC" id="3.5.2.6" evidence="2"/>
<feature type="region of interest" description="Disordered" evidence="5">
    <location>
        <begin position="220"/>
        <end position="289"/>
    </location>
</feature>
<sequence length="469" mass="53260">MNQTKKRLQIINIAISITDIETIQLQMLKLASLRSDAKLKEILDGLQAQNYAQTQALITKYIETPTEEIVQRTSQQEEQEIIEQFDLFVTTPEEPAEEETELFDFDTLTEETPAEPVPSKTEETKPASQQNIDFDNLLNLTADDVMPDNIELDISHTPKDDFFDTPAEDVPGTKESHIDTSFIPKDDFFDTLETHETVHSHTTDSEEVEEDDLFKDLVSEETPEVESGTESDTLFEALPREEAETPLQTEEEETFFEETAAEEEIQETGETPDTTEKTVQATPAPAEKRASEYKNIPYIDQKLKNMLTQYPPLLEAKESYDSVNNWLLKISNEGYSEKEVEEVISHIGKLKENNAIAEAAQLLLICGATESKYAQFMLARELFKGEILEKNLPEAFTLINRLAMDDDYPEAICDLAQFYENGIGIDKDKHKAESLYKESMDLGIKRAAVHYERLQSANKGLFGKLFGKK</sequence>
<gene>
    <name evidence="6" type="ORF">AS592_06750</name>
</gene>
<dbReference type="Gene3D" id="1.25.40.10">
    <property type="entry name" value="Tetratricopeptide repeat domain"/>
    <property type="match status" value="1"/>
</dbReference>
<evidence type="ECO:0000256" key="4">
    <source>
        <dbReference type="ARBA" id="ARBA00023251"/>
    </source>
</evidence>
<dbReference type="Pfam" id="PF08238">
    <property type="entry name" value="Sel1"/>
    <property type="match status" value="2"/>
</dbReference>
<organism evidence="6 7">
    <name type="scientific">Sulfurovum riftiae</name>
    <dbReference type="NCBI Taxonomy" id="1630136"/>
    <lineage>
        <taxon>Bacteria</taxon>
        <taxon>Pseudomonadati</taxon>
        <taxon>Campylobacterota</taxon>
        <taxon>Epsilonproteobacteria</taxon>
        <taxon>Campylobacterales</taxon>
        <taxon>Sulfurovaceae</taxon>
        <taxon>Sulfurovum</taxon>
    </lineage>
</organism>
<dbReference type="Proteomes" id="UP000075359">
    <property type="component" value="Unassembled WGS sequence"/>
</dbReference>
<dbReference type="InterPro" id="IPR011990">
    <property type="entry name" value="TPR-like_helical_dom_sf"/>
</dbReference>
<comment type="caution">
    <text evidence="6">The sequence shown here is derived from an EMBL/GenBank/DDBJ whole genome shotgun (WGS) entry which is preliminary data.</text>
</comment>
<protein>
    <recommendedName>
        <fullName evidence="2">beta-lactamase</fullName>
        <ecNumber evidence="2">3.5.2.6</ecNumber>
    </recommendedName>
</protein>
<dbReference type="RefSeq" id="WP_067330776.1">
    <property type="nucleotide sequence ID" value="NZ_LNKT01000023.1"/>
</dbReference>
<comment type="catalytic activity">
    <reaction evidence="1">
        <text>a beta-lactam + H2O = a substituted beta-amino acid</text>
        <dbReference type="Rhea" id="RHEA:20401"/>
        <dbReference type="ChEBI" id="CHEBI:15377"/>
        <dbReference type="ChEBI" id="CHEBI:35627"/>
        <dbReference type="ChEBI" id="CHEBI:140347"/>
        <dbReference type="EC" id="3.5.2.6"/>
    </reaction>
</comment>
<dbReference type="STRING" id="1630136.AS592_06750"/>
<dbReference type="AlphaFoldDB" id="A0A151CG89"/>
<dbReference type="SUPFAM" id="SSF81901">
    <property type="entry name" value="HCP-like"/>
    <property type="match status" value="1"/>
</dbReference>
<evidence type="ECO:0000256" key="3">
    <source>
        <dbReference type="ARBA" id="ARBA00023157"/>
    </source>
</evidence>
<dbReference type="OrthoDB" id="9816559at2"/>
<evidence type="ECO:0000313" key="7">
    <source>
        <dbReference type="Proteomes" id="UP000075359"/>
    </source>
</evidence>
<keyword evidence="7" id="KW-1185">Reference proteome</keyword>
<evidence type="ECO:0000256" key="1">
    <source>
        <dbReference type="ARBA" id="ARBA00001526"/>
    </source>
</evidence>
<dbReference type="EMBL" id="LNKT01000023">
    <property type="protein sequence ID" value="KYJ86499.1"/>
    <property type="molecule type" value="Genomic_DNA"/>
</dbReference>
<evidence type="ECO:0000256" key="5">
    <source>
        <dbReference type="SAM" id="MobiDB-lite"/>
    </source>
</evidence>
<name>A0A151CG89_9BACT</name>
<evidence type="ECO:0000313" key="6">
    <source>
        <dbReference type="EMBL" id="KYJ86499.1"/>
    </source>
</evidence>
<feature type="compositionally biased region" description="Acidic residues" evidence="5">
    <location>
        <begin position="249"/>
        <end position="267"/>
    </location>
</feature>
<dbReference type="GO" id="GO:0046677">
    <property type="term" value="P:response to antibiotic"/>
    <property type="evidence" value="ECO:0007669"/>
    <property type="project" value="UniProtKB-KW"/>
</dbReference>
<evidence type="ECO:0000256" key="2">
    <source>
        <dbReference type="ARBA" id="ARBA00012865"/>
    </source>
</evidence>
<reference evidence="6 7" key="1">
    <citation type="submission" date="2015-11" db="EMBL/GenBank/DDBJ databases">
        <title>Draft genome of Sulfurovum riftiae 1812E, a member of the Epsilonproteobacteria isolated from the tube of the deep-sea hydrothermal vent tubewom Riftia pachyptila.</title>
        <authorList>
            <person name="Vetriani C."/>
            <person name="Giovannelli D."/>
        </authorList>
    </citation>
    <scope>NUCLEOTIDE SEQUENCE [LARGE SCALE GENOMIC DNA]</scope>
    <source>
        <strain evidence="6 7">1812E</strain>
    </source>
</reference>
<dbReference type="GO" id="GO:0008800">
    <property type="term" value="F:beta-lactamase activity"/>
    <property type="evidence" value="ECO:0007669"/>
    <property type="project" value="UniProtKB-EC"/>
</dbReference>
<accession>A0A151CG89</accession>
<proteinExistence type="predicted"/>
<keyword evidence="4" id="KW-0046">Antibiotic resistance</keyword>
<feature type="compositionally biased region" description="Acidic residues" evidence="5">
    <location>
        <begin position="220"/>
        <end position="229"/>
    </location>
</feature>
<keyword evidence="3" id="KW-1015">Disulfide bond</keyword>
<dbReference type="InterPro" id="IPR006597">
    <property type="entry name" value="Sel1-like"/>
</dbReference>